<sequence length="174" mass="18506">MVGSADIFRNPGMGFDAFVMNARSAVQCAGDACFQRQLLQQPDISFIVLIKNGAAVRPRQLDLGIGIAVRFRADTPLDFAGAGDLDYFPASADPMGNEGVLPVSLHVADFVLEAVFADVVRVAGFVGDDQVGCGELILIDGKNPFVDCVVHDVPPYGCSCCRLLWPTGNQKGCL</sequence>
<organism evidence="1">
    <name type="scientific">bioreactor metagenome</name>
    <dbReference type="NCBI Taxonomy" id="1076179"/>
    <lineage>
        <taxon>unclassified sequences</taxon>
        <taxon>metagenomes</taxon>
        <taxon>ecological metagenomes</taxon>
    </lineage>
</organism>
<gene>
    <name evidence="1" type="ORF">SDC9_87008</name>
</gene>
<name>A0A644ZJ56_9ZZZZ</name>
<comment type="caution">
    <text evidence="1">The sequence shown here is derived from an EMBL/GenBank/DDBJ whole genome shotgun (WGS) entry which is preliminary data.</text>
</comment>
<evidence type="ECO:0000313" key="1">
    <source>
        <dbReference type="EMBL" id="MPM40368.1"/>
    </source>
</evidence>
<proteinExistence type="predicted"/>
<accession>A0A644ZJ56</accession>
<dbReference type="AlphaFoldDB" id="A0A644ZJ56"/>
<dbReference type="EMBL" id="VSSQ01008972">
    <property type="protein sequence ID" value="MPM40368.1"/>
    <property type="molecule type" value="Genomic_DNA"/>
</dbReference>
<reference evidence="1" key="1">
    <citation type="submission" date="2019-08" db="EMBL/GenBank/DDBJ databases">
        <authorList>
            <person name="Kucharzyk K."/>
            <person name="Murdoch R.W."/>
            <person name="Higgins S."/>
            <person name="Loffler F."/>
        </authorList>
    </citation>
    <scope>NUCLEOTIDE SEQUENCE</scope>
</reference>
<protein>
    <submittedName>
        <fullName evidence="1">Uncharacterized protein</fullName>
    </submittedName>
</protein>